<evidence type="ECO:0000313" key="7">
    <source>
        <dbReference type="Proteomes" id="UP000237749"/>
    </source>
</evidence>
<comment type="function">
    <text evidence="5">Catalyzes the methylation of C-1 in cobalt-precorrin-5B to form cobalt-precorrin-6A.</text>
</comment>
<dbReference type="UniPathway" id="UPA00148">
    <property type="reaction ID" value="UER00227"/>
</dbReference>
<protein>
    <recommendedName>
        <fullName evidence="5">Cobalt-precorrin-5B C(1)-methyltransferase</fullName>
        <ecNumber evidence="5">2.1.1.195</ecNumber>
    </recommendedName>
    <alternativeName>
        <fullName evidence="5">Cobalt-precorrin-6A synthase</fullName>
    </alternativeName>
</protein>
<comment type="catalytic activity">
    <reaction evidence="5">
        <text>Co-precorrin-5B + S-adenosyl-L-methionine = Co-precorrin-6A + S-adenosyl-L-homocysteine</text>
        <dbReference type="Rhea" id="RHEA:26285"/>
        <dbReference type="ChEBI" id="CHEBI:57856"/>
        <dbReference type="ChEBI" id="CHEBI:59789"/>
        <dbReference type="ChEBI" id="CHEBI:60063"/>
        <dbReference type="ChEBI" id="CHEBI:60064"/>
        <dbReference type="EC" id="2.1.1.195"/>
    </reaction>
</comment>
<evidence type="ECO:0000313" key="6">
    <source>
        <dbReference type="EMBL" id="PPK79199.1"/>
    </source>
</evidence>
<keyword evidence="2 5" id="KW-0489">Methyltransferase</keyword>
<proteinExistence type="inferred from homology"/>
<dbReference type="GO" id="GO:0043780">
    <property type="term" value="F:cobalt-precorrin-5B C1-methyltransferase activity"/>
    <property type="evidence" value="ECO:0007669"/>
    <property type="project" value="RHEA"/>
</dbReference>
<dbReference type="PANTHER" id="PTHR35863">
    <property type="entry name" value="COBALT-PRECORRIN-5B C(1)-METHYLTRANSFERASE"/>
    <property type="match status" value="1"/>
</dbReference>
<dbReference type="InterPro" id="IPR036074">
    <property type="entry name" value="CbiD_sf"/>
</dbReference>
<gene>
    <name evidence="5" type="primary">cbiD</name>
    <name evidence="6" type="ORF">BXY41_111135</name>
</gene>
<dbReference type="OrthoDB" id="6439987at2"/>
<accession>A0A2S6HNX3</accession>
<dbReference type="EC" id="2.1.1.195" evidence="5"/>
<dbReference type="EMBL" id="PTJA01000011">
    <property type="protein sequence ID" value="PPK79199.1"/>
    <property type="molecule type" value="Genomic_DNA"/>
</dbReference>
<comment type="caution">
    <text evidence="6">The sequence shown here is derived from an EMBL/GenBank/DDBJ whole genome shotgun (WGS) entry which is preliminary data.</text>
</comment>
<comment type="pathway">
    <text evidence="5">Cofactor biosynthesis; adenosylcobalamin biosynthesis; cob(II)yrinate a,c-diamide from sirohydrochlorin (anaerobic route): step 6/10.</text>
</comment>
<dbReference type="HAMAP" id="MF_00787">
    <property type="entry name" value="CbiD"/>
    <property type="match status" value="1"/>
</dbReference>
<dbReference type="PIRSF" id="PIRSF026782">
    <property type="entry name" value="CbiD"/>
    <property type="match status" value="1"/>
</dbReference>
<dbReference type="NCBIfam" id="TIGR00312">
    <property type="entry name" value="cbiD"/>
    <property type="match status" value="1"/>
</dbReference>
<dbReference type="InterPro" id="IPR002748">
    <property type="entry name" value="CbiD"/>
</dbReference>
<dbReference type="Gene3D" id="3.30.2110.10">
    <property type="entry name" value="CbiD-like"/>
    <property type="match status" value="1"/>
</dbReference>
<evidence type="ECO:0000256" key="5">
    <source>
        <dbReference type="HAMAP-Rule" id="MF_00787"/>
    </source>
</evidence>
<evidence type="ECO:0000256" key="3">
    <source>
        <dbReference type="ARBA" id="ARBA00022679"/>
    </source>
</evidence>
<evidence type="ECO:0000256" key="2">
    <source>
        <dbReference type="ARBA" id="ARBA00022603"/>
    </source>
</evidence>
<name>A0A2S6HNX3_9FIRM</name>
<dbReference type="SUPFAM" id="SSF111342">
    <property type="entry name" value="CbiD-like"/>
    <property type="match status" value="1"/>
</dbReference>
<comment type="similarity">
    <text evidence="5">Belongs to the CbiD family.</text>
</comment>
<dbReference type="Pfam" id="PF01888">
    <property type="entry name" value="CbiD"/>
    <property type="match status" value="1"/>
</dbReference>
<dbReference type="AlphaFoldDB" id="A0A2S6HNX3"/>
<dbReference type="GO" id="GO:0019251">
    <property type="term" value="P:anaerobic cobalamin biosynthetic process"/>
    <property type="evidence" value="ECO:0007669"/>
    <property type="project" value="UniProtKB-UniRule"/>
</dbReference>
<dbReference type="PANTHER" id="PTHR35863:SF1">
    <property type="entry name" value="COBALT-PRECORRIN-5B C(1)-METHYLTRANSFERASE"/>
    <property type="match status" value="1"/>
</dbReference>
<dbReference type="RefSeq" id="WP_104438488.1">
    <property type="nucleotide sequence ID" value="NZ_PTJA01000011.1"/>
</dbReference>
<organism evidence="6 7">
    <name type="scientific">Lacrimispora xylanisolvens</name>
    <dbReference type="NCBI Taxonomy" id="384636"/>
    <lineage>
        <taxon>Bacteria</taxon>
        <taxon>Bacillati</taxon>
        <taxon>Bacillota</taxon>
        <taxon>Clostridia</taxon>
        <taxon>Lachnospirales</taxon>
        <taxon>Lachnospiraceae</taxon>
        <taxon>Lacrimispora</taxon>
    </lineage>
</organism>
<dbReference type="GO" id="GO:0032259">
    <property type="term" value="P:methylation"/>
    <property type="evidence" value="ECO:0007669"/>
    <property type="project" value="UniProtKB-KW"/>
</dbReference>
<sequence>MDKRELRCGFTTGTCAAVAAKAAAAMLLMGNQLQHMKLMTPKGTEADLPLFHVVIKPDKVWCAVKKDAGDDPDVTDGALIYASVELFDETGEGASPAGCSFVREKTGEFGQLILTASEGVGRVTKPGLSSPVGYPAINPVPRTMIFDEVDEVRRAADYKGALLICIWIPEGRELAEKTFNSKLGIMGGLSILGTTGIVKPMSEEALTATISLELHMKAVAGVKRVILTPGNYGESFIKEQLNLPVGEGVTISNFIRQSCTMVKEEGFEQILFVGHIGKLIKVAGGVENTHSRYGDRRMEVLWDCAREFLDTDKKEVILRSNTMETAAGILEEMGVLKPVMSEVVNRIKAYMTEWTGGIPVEVITFSNTLGILSMTPDALKMIEQ</sequence>
<dbReference type="Proteomes" id="UP000237749">
    <property type="component" value="Unassembled WGS sequence"/>
</dbReference>
<keyword evidence="1 5" id="KW-0169">Cobalamin biosynthesis</keyword>
<reference evidence="6 7" key="1">
    <citation type="submission" date="2018-02" db="EMBL/GenBank/DDBJ databases">
        <title>Genomic Encyclopedia of Archaeal and Bacterial Type Strains, Phase II (KMG-II): from individual species to whole genera.</title>
        <authorList>
            <person name="Goeker M."/>
        </authorList>
    </citation>
    <scope>NUCLEOTIDE SEQUENCE [LARGE SCALE GENOMIC DNA]</scope>
    <source>
        <strain evidence="6 7">DSM 3808</strain>
    </source>
</reference>
<evidence type="ECO:0000256" key="4">
    <source>
        <dbReference type="ARBA" id="ARBA00022691"/>
    </source>
</evidence>
<evidence type="ECO:0000256" key="1">
    <source>
        <dbReference type="ARBA" id="ARBA00022573"/>
    </source>
</evidence>
<keyword evidence="3 5" id="KW-0808">Transferase</keyword>
<keyword evidence="7" id="KW-1185">Reference proteome</keyword>
<keyword evidence="4 5" id="KW-0949">S-adenosyl-L-methionine</keyword>